<dbReference type="Pfam" id="PF18962">
    <property type="entry name" value="Por_Secre_tail"/>
    <property type="match status" value="1"/>
</dbReference>
<dbReference type="Gene3D" id="2.120.10.30">
    <property type="entry name" value="TolB, C-terminal domain"/>
    <property type="match status" value="1"/>
</dbReference>
<comment type="caution">
    <text evidence="3">The sequence shown here is derived from an EMBL/GenBank/DDBJ whole genome shotgun (WGS) entry which is preliminary data.</text>
</comment>
<evidence type="ECO:0000313" key="3">
    <source>
        <dbReference type="EMBL" id="CAG5071530.1"/>
    </source>
</evidence>
<dbReference type="PANTHER" id="PTHR19328:SF75">
    <property type="entry name" value="ALDOSE SUGAR DEHYDROGENASE YLII"/>
    <property type="match status" value="1"/>
</dbReference>
<evidence type="ECO:0000259" key="1">
    <source>
        <dbReference type="Pfam" id="PF07995"/>
    </source>
</evidence>
<dbReference type="Gene3D" id="2.60.40.10">
    <property type="entry name" value="Immunoglobulins"/>
    <property type="match status" value="1"/>
</dbReference>
<evidence type="ECO:0008006" key="5">
    <source>
        <dbReference type="Google" id="ProtNLM"/>
    </source>
</evidence>
<keyword evidence="4" id="KW-1185">Reference proteome</keyword>
<gene>
    <name evidence="3" type="ORF">DYBT9623_03530</name>
</gene>
<dbReference type="PANTHER" id="PTHR19328">
    <property type="entry name" value="HEDGEHOG-INTERACTING PROTEIN"/>
    <property type="match status" value="1"/>
</dbReference>
<dbReference type="InterPro" id="IPR013783">
    <property type="entry name" value="Ig-like_fold"/>
</dbReference>
<name>A0ABN7REK1_9BACT</name>
<dbReference type="Pfam" id="PF07995">
    <property type="entry name" value="GSDH"/>
    <property type="match status" value="1"/>
</dbReference>
<reference evidence="3 4" key="1">
    <citation type="submission" date="2021-04" db="EMBL/GenBank/DDBJ databases">
        <authorList>
            <person name="Rodrigo-Torres L."/>
            <person name="Arahal R. D."/>
            <person name="Lucena T."/>
        </authorList>
    </citation>
    <scope>NUCLEOTIDE SEQUENCE [LARGE SCALE GENOMIC DNA]</scope>
    <source>
        <strain evidence="3 4">CECT 9623</strain>
    </source>
</reference>
<organism evidence="3 4">
    <name type="scientific">Dyadobacter linearis</name>
    <dbReference type="NCBI Taxonomy" id="2823330"/>
    <lineage>
        <taxon>Bacteria</taxon>
        <taxon>Pseudomonadati</taxon>
        <taxon>Bacteroidota</taxon>
        <taxon>Cytophagia</taxon>
        <taxon>Cytophagales</taxon>
        <taxon>Spirosomataceae</taxon>
        <taxon>Dyadobacter</taxon>
    </lineage>
</organism>
<proteinExistence type="predicted"/>
<dbReference type="EMBL" id="CAJRAU010000005">
    <property type="protein sequence ID" value="CAG5071530.1"/>
    <property type="molecule type" value="Genomic_DNA"/>
</dbReference>
<dbReference type="InterPro" id="IPR026444">
    <property type="entry name" value="Secre_tail"/>
</dbReference>
<dbReference type="InterPro" id="IPR011042">
    <property type="entry name" value="6-blade_b-propeller_TolB-like"/>
</dbReference>
<dbReference type="RefSeq" id="WP_215234853.1">
    <property type="nucleotide sequence ID" value="NZ_CAJRAU010000005.1"/>
</dbReference>
<evidence type="ECO:0000259" key="2">
    <source>
        <dbReference type="Pfam" id="PF18962"/>
    </source>
</evidence>
<dbReference type="InterPro" id="IPR012938">
    <property type="entry name" value="Glc/Sorbosone_DH"/>
</dbReference>
<sequence>MKLKVLHLLFFQILLGGIVLAQPAIVIEPYLSGFTRPVKITHASDSRLFVAEMGGRIKVVKNGSILPTPFLDISSKINDPDWAGIYSIAFDPNYLSNGYFYVMYVVKSKFEVQISRFQRAGNATSDIAGSTETPILTIPYTDVLGGHRGGDMAFGKDNQLYISTGDNGPGSRGVTGDPENNAQNMSTLFGKILKIDLNNLPTASNATERIWALGLRNPWRFSFDRSTGDLWIGDNGHDGWEEVNFFSASNTTTPRNFGWDYMEGNSVYRNCNCDIASTFIAPKFTYPGYTNNANQTNTSVMGGYVYRGAKYPSLKGTYFYGDYQSFNIGVIVPNGYQGFIPNVSYPSLISFGEDQQGELYVVSFFDGTLGKLTLPNDPLPVTLESFTAQPIENAVQLKWKTTMETNFSHFELEHSADGKKFQPLKSISASGKGDNYTYSDDLPFPNSNYYRLKMVDRDNSYQWSRVVYAKPIFNLGITVFPNPASDKFMIKGVGPGETIRLYSMTGRLLLSKKITSETKVELDLNNYPLGVYNLSVEDGSFGVVKRLKLVKD</sequence>
<accession>A0ABN7REK1</accession>
<dbReference type="Proteomes" id="UP000679725">
    <property type="component" value="Unassembled WGS sequence"/>
</dbReference>
<evidence type="ECO:0000313" key="4">
    <source>
        <dbReference type="Proteomes" id="UP000679725"/>
    </source>
</evidence>
<protein>
    <recommendedName>
        <fullName evidence="5">Por secretion system C-terminal sorting domain-containing protein</fullName>
    </recommendedName>
</protein>
<dbReference type="NCBIfam" id="TIGR04183">
    <property type="entry name" value="Por_Secre_tail"/>
    <property type="match status" value="1"/>
</dbReference>
<dbReference type="InterPro" id="IPR011041">
    <property type="entry name" value="Quinoprot_gluc/sorb_DH_b-prop"/>
</dbReference>
<dbReference type="SUPFAM" id="SSF50952">
    <property type="entry name" value="Soluble quinoprotein glucose dehydrogenase"/>
    <property type="match status" value="1"/>
</dbReference>
<feature type="domain" description="Glucose/Sorbosone dehydrogenase" evidence="1">
    <location>
        <begin position="35"/>
        <end position="325"/>
    </location>
</feature>
<feature type="domain" description="Secretion system C-terminal sorting" evidence="2">
    <location>
        <begin position="479"/>
        <end position="547"/>
    </location>
</feature>